<name>A0A8J5NYM8_FUSOX</name>
<dbReference type="Proteomes" id="UP000694050">
    <property type="component" value="Unassembled WGS sequence"/>
</dbReference>
<proteinExistence type="predicted"/>
<gene>
    <name evidence="2" type="ORF">Forpe1208_v008024</name>
</gene>
<evidence type="ECO:0000259" key="1">
    <source>
        <dbReference type="Pfam" id="PF01467"/>
    </source>
</evidence>
<accession>A0A8J5NYM8</accession>
<organism evidence="2 3">
    <name type="scientific">Fusarium oxysporum f. sp. rapae</name>
    <dbReference type="NCBI Taxonomy" id="485398"/>
    <lineage>
        <taxon>Eukaryota</taxon>
        <taxon>Fungi</taxon>
        <taxon>Dikarya</taxon>
        <taxon>Ascomycota</taxon>
        <taxon>Pezizomycotina</taxon>
        <taxon>Sordariomycetes</taxon>
        <taxon>Hypocreomycetidae</taxon>
        <taxon>Hypocreales</taxon>
        <taxon>Nectriaceae</taxon>
        <taxon>Fusarium</taxon>
        <taxon>Fusarium oxysporum species complex</taxon>
    </lineage>
</organism>
<protein>
    <recommendedName>
        <fullName evidence="1">Cytidyltransferase-like domain-containing protein</fullName>
    </recommendedName>
</protein>
<sequence length="307" mass="35131">MAPRRLADYIERIKEADQTSSQTTARPFNNGTAIQPPLIRGRVNRILLFPGSFNPPHQGHLNLLKHVFYNAGADLNIIAAIIITTDDERLKMKMDKRETGIVLSREKRVNLWRGDGIPVDWAWVYDNSEASWPGFRAKLVNAMKRDGVDLKFVLLFGPDAITADSGYNPVCWDCGDAITSDISRPVDFRYPNTLRQLTGCTPWVNLQDGRARFDNKISICRQNRVRPRGTVRFVPCDLDRRPQDAPSSTKIREIIESSNQEEWEEKLKGVALHPKILVEYLQELPRPTKPVESKEDLAKKQWESIVW</sequence>
<dbReference type="Pfam" id="PF01467">
    <property type="entry name" value="CTP_transf_like"/>
    <property type="match status" value="1"/>
</dbReference>
<evidence type="ECO:0000313" key="2">
    <source>
        <dbReference type="EMBL" id="KAG7413624.1"/>
    </source>
</evidence>
<evidence type="ECO:0000313" key="3">
    <source>
        <dbReference type="Proteomes" id="UP000694050"/>
    </source>
</evidence>
<comment type="caution">
    <text evidence="2">The sequence shown here is derived from an EMBL/GenBank/DDBJ whole genome shotgun (WGS) entry which is preliminary data.</text>
</comment>
<dbReference type="GO" id="GO:0003824">
    <property type="term" value="F:catalytic activity"/>
    <property type="evidence" value="ECO:0007669"/>
    <property type="project" value="InterPro"/>
</dbReference>
<dbReference type="AlphaFoldDB" id="A0A8J5NYM8"/>
<dbReference type="InterPro" id="IPR004821">
    <property type="entry name" value="Cyt_trans-like"/>
</dbReference>
<reference evidence="2" key="1">
    <citation type="submission" date="2021-04" db="EMBL/GenBank/DDBJ databases">
        <title>First draft genome resource for Brassicaceae pathogens Fusarium oxysporum f. sp. raphani and Fusarium oxysporum f. sp. rapae.</title>
        <authorList>
            <person name="Asai S."/>
        </authorList>
    </citation>
    <scope>NUCLEOTIDE SEQUENCE</scope>
    <source>
        <strain evidence="2">Tf1208</strain>
    </source>
</reference>
<dbReference type="EMBL" id="JAELUQ010000005">
    <property type="protein sequence ID" value="KAG7413624.1"/>
    <property type="molecule type" value="Genomic_DNA"/>
</dbReference>
<feature type="domain" description="Cytidyltransferase-like" evidence="1">
    <location>
        <begin position="48"/>
        <end position="161"/>
    </location>
</feature>